<keyword evidence="5 8" id="KW-0560">Oxidoreductase</keyword>
<keyword evidence="4" id="KW-0274">FAD</keyword>
<dbReference type="PANTHER" id="PTHR43884">
    <property type="entry name" value="ACYL-COA DEHYDROGENASE"/>
    <property type="match status" value="1"/>
</dbReference>
<feature type="domain" description="Acyl-CoA dehydrogenase/oxidase N-terminal" evidence="7">
    <location>
        <begin position="6"/>
        <end position="116"/>
    </location>
</feature>
<gene>
    <name evidence="8" type="primary">acdA_7</name>
    <name evidence="8" type="ORF">MB901379_02644</name>
</gene>
<evidence type="ECO:0000256" key="4">
    <source>
        <dbReference type="ARBA" id="ARBA00022827"/>
    </source>
</evidence>
<name>A0A3S4DTU9_9MYCO</name>
<comment type="similarity">
    <text evidence="2">Belongs to the acyl-CoA dehydrogenase family.</text>
</comment>
<evidence type="ECO:0000259" key="7">
    <source>
        <dbReference type="Pfam" id="PF02771"/>
    </source>
</evidence>
<dbReference type="InterPro" id="IPR009100">
    <property type="entry name" value="AcylCoA_DH/oxidase_NM_dom_sf"/>
</dbReference>
<dbReference type="GO" id="GO:0003995">
    <property type="term" value="F:acyl-CoA dehydrogenase activity"/>
    <property type="evidence" value="ECO:0007669"/>
    <property type="project" value="TreeGrafter"/>
</dbReference>
<dbReference type="PANTHER" id="PTHR43884:SF20">
    <property type="entry name" value="ACYL-COA DEHYDROGENASE FADE28"/>
    <property type="match status" value="1"/>
</dbReference>
<dbReference type="KEGG" id="mbai:MB901379_02644"/>
<dbReference type="Gene3D" id="2.40.110.10">
    <property type="entry name" value="Butyryl-CoA Dehydrogenase, subunit A, domain 2"/>
    <property type="match status" value="1"/>
</dbReference>
<comment type="cofactor">
    <cofactor evidence="1">
        <name>FAD</name>
        <dbReference type="ChEBI" id="CHEBI:57692"/>
    </cofactor>
</comment>
<accession>A0A3S4DTU9</accession>
<evidence type="ECO:0000256" key="5">
    <source>
        <dbReference type="ARBA" id="ARBA00023002"/>
    </source>
</evidence>
<dbReference type="RefSeq" id="WP_158017028.1">
    <property type="nucleotide sequence ID" value="NZ_CBCSKE010000024.1"/>
</dbReference>
<keyword evidence="3" id="KW-0285">Flavoprotein</keyword>
<evidence type="ECO:0000256" key="3">
    <source>
        <dbReference type="ARBA" id="ARBA00022630"/>
    </source>
</evidence>
<evidence type="ECO:0000256" key="2">
    <source>
        <dbReference type="ARBA" id="ARBA00009347"/>
    </source>
</evidence>
<evidence type="ECO:0000313" key="9">
    <source>
        <dbReference type="Proteomes" id="UP000269998"/>
    </source>
</evidence>
<dbReference type="InterPro" id="IPR036250">
    <property type="entry name" value="AcylCo_DH-like_C"/>
</dbReference>
<proteinExistence type="inferred from homology"/>
<protein>
    <submittedName>
        <fullName evidence="8">Acyl-CoA dehydrogenase</fullName>
        <ecNumber evidence="8">1.3.99.-</ecNumber>
    </submittedName>
</protein>
<dbReference type="InterPro" id="IPR009075">
    <property type="entry name" value="AcylCo_DH/oxidase_C"/>
</dbReference>
<dbReference type="EC" id="1.3.99.-" evidence="8"/>
<feature type="domain" description="Acyl-CoA dehydrogenase/oxidase C-terminal" evidence="6">
    <location>
        <begin position="223"/>
        <end position="363"/>
    </location>
</feature>
<dbReference type="EMBL" id="LR130759">
    <property type="protein sequence ID" value="VDM89077.1"/>
    <property type="molecule type" value="Genomic_DNA"/>
</dbReference>
<dbReference type="Pfam" id="PF02771">
    <property type="entry name" value="Acyl-CoA_dh_N"/>
    <property type="match status" value="1"/>
</dbReference>
<evidence type="ECO:0000256" key="1">
    <source>
        <dbReference type="ARBA" id="ARBA00001974"/>
    </source>
</evidence>
<reference evidence="9" key="1">
    <citation type="submission" date="2018-02" db="EMBL/GenBank/DDBJ databases">
        <authorList>
            <person name="Seth-Smith MB H."/>
            <person name="Seth-Smith H."/>
        </authorList>
    </citation>
    <scope>NUCLEOTIDE SEQUENCE [LARGE SCALE GENOMIC DNA]</scope>
</reference>
<evidence type="ECO:0000313" key="8">
    <source>
        <dbReference type="EMBL" id="VDM89077.1"/>
    </source>
</evidence>
<dbReference type="GO" id="GO:0050660">
    <property type="term" value="F:flavin adenine dinucleotide binding"/>
    <property type="evidence" value="ECO:0007669"/>
    <property type="project" value="InterPro"/>
</dbReference>
<keyword evidence="9" id="KW-1185">Reference proteome</keyword>
<sequence>MDFRYSAEQEEFRASLRGFLRDRAPSARVREVASADGHDRRLWQRLCAELELPALHTPAEYGGVGATLVETAIAFGELGRALTPIPYVATTFAIEAILRMGDEEQRKSLLTDLLCGDRIGALAAGRPGDIDPTTATVRAQCHGDVPMLTGECAPVLHGQVADLFVVPAAANGAVVWHVLAADAPGVTVVRLPSFDITRPVAKLQLDQAPAEALTAGPPDAGQRLLDVARALLAAEMLGGAEACLQLAVTYAKSRKQFDRSIGSFQAIKHSCADMMIEIDATRAAVMFAAMCAANGHELDVAAPLAKAQAADTYVLCTGAAIQVHGGIAFTWEHDLQLYFRRAKTTEALFGSSAYHRALLAQRAGL</sequence>
<dbReference type="InterPro" id="IPR013786">
    <property type="entry name" value="AcylCoA_DH/ox_N"/>
</dbReference>
<dbReference type="InterPro" id="IPR037069">
    <property type="entry name" value="AcylCoA_DH/ox_N_sf"/>
</dbReference>
<dbReference type="Gene3D" id="1.10.540.10">
    <property type="entry name" value="Acyl-CoA dehydrogenase/oxidase, N-terminal domain"/>
    <property type="match status" value="1"/>
</dbReference>
<dbReference type="Gene3D" id="1.20.140.10">
    <property type="entry name" value="Butyryl-CoA Dehydrogenase, subunit A, domain 3"/>
    <property type="match status" value="1"/>
</dbReference>
<dbReference type="SUPFAM" id="SSF47203">
    <property type="entry name" value="Acyl-CoA dehydrogenase C-terminal domain-like"/>
    <property type="match status" value="1"/>
</dbReference>
<dbReference type="Proteomes" id="UP000269998">
    <property type="component" value="Chromosome"/>
</dbReference>
<dbReference type="AlphaFoldDB" id="A0A3S4DTU9"/>
<dbReference type="OrthoDB" id="8677713at2"/>
<dbReference type="SUPFAM" id="SSF56645">
    <property type="entry name" value="Acyl-CoA dehydrogenase NM domain-like"/>
    <property type="match status" value="1"/>
</dbReference>
<dbReference type="InterPro" id="IPR046373">
    <property type="entry name" value="Acyl-CoA_Oxase/DH_mid-dom_sf"/>
</dbReference>
<evidence type="ECO:0000259" key="6">
    <source>
        <dbReference type="Pfam" id="PF00441"/>
    </source>
</evidence>
<dbReference type="Pfam" id="PF00441">
    <property type="entry name" value="Acyl-CoA_dh_1"/>
    <property type="match status" value="1"/>
</dbReference>
<organism evidence="8 9">
    <name type="scientific">Mycobacterium basiliense</name>
    <dbReference type="NCBI Taxonomy" id="2094119"/>
    <lineage>
        <taxon>Bacteria</taxon>
        <taxon>Bacillati</taxon>
        <taxon>Actinomycetota</taxon>
        <taxon>Actinomycetes</taxon>
        <taxon>Mycobacteriales</taxon>
        <taxon>Mycobacteriaceae</taxon>
        <taxon>Mycobacterium</taxon>
    </lineage>
</organism>